<protein>
    <submittedName>
        <fullName evidence="3">Uncharacterized protein</fullName>
    </submittedName>
</protein>
<dbReference type="Proteomes" id="UP000030428">
    <property type="component" value="Unassembled WGS sequence"/>
</dbReference>
<evidence type="ECO:0000313" key="4">
    <source>
        <dbReference type="Proteomes" id="UP000030428"/>
    </source>
</evidence>
<reference evidence="3 4" key="1">
    <citation type="journal article" date="2016" name="Front. Microbiol.">
        <title>Single-Cell (Meta-)Genomics of a Dimorphic Candidatus Thiomargarita nelsonii Reveals Genomic Plasticity.</title>
        <authorList>
            <person name="Flood B.E."/>
            <person name="Fliss P."/>
            <person name="Jones D.S."/>
            <person name="Dick G.J."/>
            <person name="Jain S."/>
            <person name="Kaster A.K."/>
            <person name="Winkel M."/>
            <person name="Mussmann M."/>
            <person name="Bailey J."/>
        </authorList>
    </citation>
    <scope>NUCLEOTIDE SEQUENCE [LARGE SCALE GENOMIC DNA]</scope>
    <source>
        <strain evidence="3">Hydrate Ridge</strain>
    </source>
</reference>
<feature type="region of interest" description="Disordered" evidence="1">
    <location>
        <begin position="175"/>
        <end position="228"/>
    </location>
</feature>
<dbReference type="AlphaFoldDB" id="A0A4E0RK14"/>
<gene>
    <name evidence="3" type="ORF">PN36_08200</name>
</gene>
<feature type="compositionally biased region" description="Basic and acidic residues" evidence="1">
    <location>
        <begin position="181"/>
        <end position="195"/>
    </location>
</feature>
<proteinExistence type="predicted"/>
<keyword evidence="2" id="KW-0472">Membrane</keyword>
<keyword evidence="2" id="KW-0812">Transmembrane</keyword>
<keyword evidence="4" id="KW-1185">Reference proteome</keyword>
<comment type="caution">
    <text evidence="3">The sequence shown here is derived from an EMBL/GenBank/DDBJ whole genome shotgun (WGS) entry which is preliminary data.</text>
</comment>
<name>A0A4E0RK14_9GAMM</name>
<evidence type="ECO:0000256" key="1">
    <source>
        <dbReference type="SAM" id="MobiDB-lite"/>
    </source>
</evidence>
<evidence type="ECO:0000313" key="3">
    <source>
        <dbReference type="EMBL" id="TGO03326.1"/>
    </source>
</evidence>
<keyword evidence="2" id="KW-1133">Transmembrane helix</keyword>
<dbReference type="EMBL" id="JSZA02000024">
    <property type="protein sequence ID" value="TGO03326.1"/>
    <property type="molecule type" value="Genomic_DNA"/>
</dbReference>
<accession>A0A4E0RK14</accession>
<sequence>MNKPQLIAETPRAGKWNHRFIAAQDCSLSDSEIKKIVAAARRNPQGDDYLAVSVKTAQSVSGRTGNEILVLVGVDVKKLSETQRQQIVTQLEQRLADLATLVTEINWDRDGQAILVKRRELGEWEKWFGEFVPEQDKKVAVPKKPSSGQLKWVAGLVVGILLVLAIWAIIQMSEESAPRQNHSETESSNLKDKNPQKTPDAEAATSETGNKSLEHKQDEASTTEEEPYRKLERSLCEKFNWCGNALALPESDPEKIEQVLSDLDTKDVWSFLLSFVDNSQGSPQAYLGELADFDKSDFNQIIAQQRKLRQVFLDFKNVATQVSFDTPPNSEEYPVLSFVYQVSNKFPEMPEKTTLQDENKLPFFRNNDVARAKFLKSVVEDGRSNKLIDDGKHVKVFDALCQLSDEKTVNALYDQENRLEKLCIVPDKEYPTQRQCERLNTEEKKKQAKAFLELRNKLKRQLGC</sequence>
<organism evidence="3 4">
    <name type="scientific">Candidatus Thiomargarita nelsonii</name>
    <dbReference type="NCBI Taxonomy" id="1003181"/>
    <lineage>
        <taxon>Bacteria</taxon>
        <taxon>Pseudomonadati</taxon>
        <taxon>Pseudomonadota</taxon>
        <taxon>Gammaproteobacteria</taxon>
        <taxon>Thiotrichales</taxon>
        <taxon>Thiotrichaceae</taxon>
        <taxon>Thiomargarita</taxon>
    </lineage>
</organism>
<evidence type="ECO:0000256" key="2">
    <source>
        <dbReference type="SAM" id="Phobius"/>
    </source>
</evidence>
<feature type="transmembrane region" description="Helical" evidence="2">
    <location>
        <begin position="152"/>
        <end position="170"/>
    </location>
</feature>